<dbReference type="InterPro" id="IPR019832">
    <property type="entry name" value="Mn/Fe_SOD_C"/>
</dbReference>
<dbReference type="InterPro" id="IPR036314">
    <property type="entry name" value="SOD_C_sf"/>
</dbReference>
<dbReference type="GO" id="GO:0046872">
    <property type="term" value="F:metal ion binding"/>
    <property type="evidence" value="ECO:0007669"/>
    <property type="project" value="UniProtKB-KW"/>
</dbReference>
<dbReference type="SUPFAM" id="SSF46609">
    <property type="entry name" value="Fe,Mn superoxide dismutase (SOD), N-terminal domain"/>
    <property type="match status" value="1"/>
</dbReference>
<keyword evidence="4" id="KW-0479">Metal-binding</keyword>
<dbReference type="InterPro" id="IPR019833">
    <property type="entry name" value="Mn/Fe_SOD_BS"/>
</dbReference>
<protein>
    <recommendedName>
        <fullName evidence="3">superoxide dismutase</fullName>
        <ecNumber evidence="3">1.15.1.1</ecNumber>
    </recommendedName>
</protein>
<organism evidence="9 10">
    <name type="scientific">Natrinema soli</name>
    <dbReference type="NCBI Taxonomy" id="1930624"/>
    <lineage>
        <taxon>Archaea</taxon>
        <taxon>Methanobacteriati</taxon>
        <taxon>Methanobacteriota</taxon>
        <taxon>Stenosarchaea group</taxon>
        <taxon>Halobacteria</taxon>
        <taxon>Halobacteriales</taxon>
        <taxon>Natrialbaceae</taxon>
        <taxon>Natrinema</taxon>
    </lineage>
</organism>
<dbReference type="InterPro" id="IPR050265">
    <property type="entry name" value="Fe/Mn_Superoxide_Dismutase"/>
</dbReference>
<dbReference type="InterPro" id="IPR036324">
    <property type="entry name" value="Mn/Fe_SOD_N_sf"/>
</dbReference>
<dbReference type="EC" id="1.15.1.1" evidence="3"/>
<dbReference type="Gene3D" id="3.55.40.20">
    <property type="entry name" value="Iron/manganese superoxide dismutase, C-terminal domain"/>
    <property type="match status" value="1"/>
</dbReference>
<evidence type="ECO:0000259" key="8">
    <source>
        <dbReference type="Pfam" id="PF02777"/>
    </source>
</evidence>
<dbReference type="Proteomes" id="UP001596383">
    <property type="component" value="Unassembled WGS sequence"/>
</dbReference>
<dbReference type="AlphaFoldDB" id="A0ABD5SMG8"/>
<dbReference type="PROSITE" id="PS00088">
    <property type="entry name" value="SOD_MN"/>
    <property type="match status" value="1"/>
</dbReference>
<sequence length="269" mass="30146">MTNESMLPIGQRRDVLQTIGGLTGLALVGSTATVGADDDDSDDSGLVHDATENGRYALPELPYKYGALEPHIDERIMELHHSKHHQGYVDGANSALDAFEEMRSTDEFEDIKAIKRDFSFNFSGHVNHTIFWQNMSPDGGGEPDGEFASALEDQFGSFEAFRNEFSAAAENVESNGWAMLFYEPIADLLVIGQVESQNGLAHQGAIPILTLDVWEHAYYLQYENERASYIKEWWNVVDWTDVCRRYEFLTQTQADEVSEDSADGDETDD</sequence>
<evidence type="ECO:0000256" key="1">
    <source>
        <dbReference type="ARBA" id="ARBA00001936"/>
    </source>
</evidence>
<dbReference type="PANTHER" id="PTHR11404">
    <property type="entry name" value="SUPEROXIDE DISMUTASE 2"/>
    <property type="match status" value="1"/>
</dbReference>
<evidence type="ECO:0000259" key="7">
    <source>
        <dbReference type="Pfam" id="PF00081"/>
    </source>
</evidence>
<evidence type="ECO:0000313" key="9">
    <source>
        <dbReference type="EMBL" id="MFC6764688.1"/>
    </source>
</evidence>
<comment type="cofactor">
    <cofactor evidence="1">
        <name>Mn(2+)</name>
        <dbReference type="ChEBI" id="CHEBI:29035"/>
    </cofactor>
</comment>
<dbReference type="PANTHER" id="PTHR11404:SF6">
    <property type="entry name" value="SUPEROXIDE DISMUTASE [MN], MITOCHONDRIAL"/>
    <property type="match status" value="1"/>
</dbReference>
<proteinExistence type="inferred from homology"/>
<feature type="domain" description="Manganese/iron superoxide dismutase C-terminal" evidence="8">
    <location>
        <begin position="143"/>
        <end position="244"/>
    </location>
</feature>
<dbReference type="SUPFAM" id="SSF54719">
    <property type="entry name" value="Fe,Mn superoxide dismutase (SOD), C-terminal domain"/>
    <property type="match status" value="1"/>
</dbReference>
<evidence type="ECO:0000256" key="4">
    <source>
        <dbReference type="ARBA" id="ARBA00022723"/>
    </source>
</evidence>
<dbReference type="Gene3D" id="1.10.287.990">
    <property type="entry name" value="Fe,Mn superoxide dismutase (SOD) domain"/>
    <property type="match status" value="1"/>
</dbReference>
<accession>A0ABD5SMG8</accession>
<dbReference type="Pfam" id="PF02777">
    <property type="entry name" value="Sod_Fe_C"/>
    <property type="match status" value="1"/>
</dbReference>
<keyword evidence="10" id="KW-1185">Reference proteome</keyword>
<evidence type="ECO:0000256" key="6">
    <source>
        <dbReference type="ARBA" id="ARBA00023211"/>
    </source>
</evidence>
<feature type="domain" description="Manganese/iron superoxide dismutase N-terminal" evidence="7">
    <location>
        <begin position="55"/>
        <end position="136"/>
    </location>
</feature>
<dbReference type="InterPro" id="IPR019831">
    <property type="entry name" value="Mn/Fe_SOD_N"/>
</dbReference>
<keyword evidence="6" id="KW-0464">Manganese</keyword>
<dbReference type="InterPro" id="IPR001189">
    <property type="entry name" value="Mn/Fe_SOD"/>
</dbReference>
<evidence type="ECO:0000313" key="10">
    <source>
        <dbReference type="Proteomes" id="UP001596383"/>
    </source>
</evidence>
<name>A0ABD5SMG8_9EURY</name>
<dbReference type="GO" id="GO:0004784">
    <property type="term" value="F:superoxide dismutase activity"/>
    <property type="evidence" value="ECO:0007669"/>
    <property type="project" value="UniProtKB-EC"/>
</dbReference>
<keyword evidence="5 9" id="KW-0560">Oxidoreductase</keyword>
<dbReference type="FunFam" id="1.10.287.990:FF:000001">
    <property type="entry name" value="Superoxide dismutase"/>
    <property type="match status" value="1"/>
</dbReference>
<evidence type="ECO:0000256" key="3">
    <source>
        <dbReference type="ARBA" id="ARBA00012682"/>
    </source>
</evidence>
<comment type="caution">
    <text evidence="9">The sequence shown here is derived from an EMBL/GenBank/DDBJ whole genome shotgun (WGS) entry which is preliminary data.</text>
</comment>
<comment type="similarity">
    <text evidence="2">Belongs to the iron/manganese superoxide dismutase family.</text>
</comment>
<evidence type="ECO:0000256" key="2">
    <source>
        <dbReference type="ARBA" id="ARBA00008714"/>
    </source>
</evidence>
<dbReference type="FunFam" id="3.55.40.20:FF:000004">
    <property type="entry name" value="Superoxide dismutase [Fe]"/>
    <property type="match status" value="1"/>
</dbReference>
<dbReference type="Pfam" id="PF00081">
    <property type="entry name" value="Sod_Fe_N"/>
    <property type="match status" value="1"/>
</dbReference>
<dbReference type="PRINTS" id="PR01703">
    <property type="entry name" value="MNSODISMTASE"/>
</dbReference>
<reference evidence="9 10" key="1">
    <citation type="journal article" date="2019" name="Int. J. Syst. Evol. Microbiol.">
        <title>The Global Catalogue of Microorganisms (GCM) 10K type strain sequencing project: providing services to taxonomists for standard genome sequencing and annotation.</title>
        <authorList>
            <consortium name="The Broad Institute Genomics Platform"/>
            <consortium name="The Broad Institute Genome Sequencing Center for Infectious Disease"/>
            <person name="Wu L."/>
            <person name="Ma J."/>
        </authorList>
    </citation>
    <scope>NUCLEOTIDE SEQUENCE [LARGE SCALE GENOMIC DNA]</scope>
    <source>
        <strain evidence="9 10">LMG 29247</strain>
    </source>
</reference>
<gene>
    <name evidence="9" type="ORF">ACFQE6_06470</name>
</gene>
<dbReference type="RefSeq" id="WP_273737749.1">
    <property type="nucleotide sequence ID" value="NZ_JAQIVI010000096.1"/>
</dbReference>
<dbReference type="EMBL" id="JBHSWV010000096">
    <property type="protein sequence ID" value="MFC6764688.1"/>
    <property type="molecule type" value="Genomic_DNA"/>
</dbReference>
<evidence type="ECO:0000256" key="5">
    <source>
        <dbReference type="ARBA" id="ARBA00023002"/>
    </source>
</evidence>